<reference evidence="9" key="1">
    <citation type="submission" date="2012-12" db="EMBL/GenBank/DDBJ databases">
        <authorList>
            <person name="Hellsten U."/>
            <person name="Grimwood J."/>
            <person name="Chapman J.A."/>
            <person name="Shapiro H."/>
            <person name="Aerts A."/>
            <person name="Otillar R.P."/>
            <person name="Terry A.Y."/>
            <person name="Boore J.L."/>
            <person name="Simakov O."/>
            <person name="Marletaz F."/>
            <person name="Cho S.-J."/>
            <person name="Edsinger-Gonzales E."/>
            <person name="Havlak P."/>
            <person name="Kuo D.-H."/>
            <person name="Larsson T."/>
            <person name="Lv J."/>
            <person name="Arendt D."/>
            <person name="Savage R."/>
            <person name="Osoegawa K."/>
            <person name="de Jong P."/>
            <person name="Lindberg D.R."/>
            <person name="Seaver E.C."/>
            <person name="Weisblat D.A."/>
            <person name="Putnam N.H."/>
            <person name="Grigoriev I.V."/>
            <person name="Rokhsar D.S."/>
        </authorList>
    </citation>
    <scope>NUCLEOTIDE SEQUENCE</scope>
</reference>
<dbReference type="SMART" id="SM00220">
    <property type="entry name" value="S_TKc"/>
    <property type="match status" value="1"/>
</dbReference>
<dbReference type="InterPro" id="IPR000719">
    <property type="entry name" value="Prot_kinase_dom"/>
</dbReference>
<dbReference type="PROSITE" id="PS50011">
    <property type="entry name" value="PROTEIN_KINASE_DOM"/>
    <property type="match status" value="1"/>
</dbReference>
<feature type="region of interest" description="Disordered" evidence="5">
    <location>
        <begin position="502"/>
        <end position="521"/>
    </location>
</feature>
<evidence type="ECO:0000256" key="5">
    <source>
        <dbReference type="SAM" id="MobiDB-lite"/>
    </source>
</evidence>
<dbReference type="Pfam" id="PF00069">
    <property type="entry name" value="Pkinase"/>
    <property type="match status" value="1"/>
</dbReference>
<dbReference type="FunCoup" id="T1G8W7">
    <property type="interactions" value="991"/>
</dbReference>
<dbReference type="EMBL" id="KB095811">
    <property type="protein sequence ID" value="ESO13013.1"/>
    <property type="molecule type" value="Genomic_DNA"/>
</dbReference>
<gene>
    <name evidence="8" type="primary">20217514</name>
    <name evidence="7" type="ORF">HELRODRAFT_93602</name>
</gene>
<dbReference type="FunFam" id="1.10.510.10:FF:000931">
    <property type="entry name" value="Ballchen, isoform B"/>
    <property type="match status" value="1"/>
</dbReference>
<dbReference type="HOGENOM" id="CLU_019279_4_2_1"/>
<feature type="region of interest" description="Disordered" evidence="5">
    <location>
        <begin position="403"/>
        <end position="425"/>
    </location>
</feature>
<sequence length="521" mass="58163">MKKAATKPKKVTSAYKMAPSMPEGMVLCDLMKNQWKIGAPVGSGGFGLIYLTQPASTAPVSKNAEFVMKIEPHENGPLFCETTFFQRVAKPDQVTAYMNSKGLKHLGVPKFGALGHHEKDGKKYRFMVIQRFLTDLQKMFESNNNTFPHHSIFIIGLQMLDTLEFIHSQGYAHADIKAANIMIGLKNSNQVFLIDYGLAFRFLVDGKHKEYKEDPKKAHDGTAEYASRDAHRGVWPSARGDLEILGYCMWQWLAGSLPWEGKIDDKNFVSNQKIRYMSNINSLIGPLIKNEASSKGLCGYLNVIAKLKYDEKPNYEQLRSIFKSTLASFGSKSSEKLDLTSKSVTATSDSKAQFQVNKTPLKGRKRILSEENDNKIDVMDTKKTKVALVSKYKSPKRIQVRLPSLAKKTTPAKSNNKSSAEKKKLKGLSSLKNLVVNNCNNNQVMVTGGQVVSPLVRKRKRNEINYNEDEDVNICSEAVDDDYVVATSKRVKRKNVPMAAIGTQTSPGLKGLPRSRNPINS</sequence>
<dbReference type="InParanoid" id="T1G8W7"/>
<feature type="binding site" evidence="4">
    <location>
        <position position="69"/>
    </location>
    <ligand>
        <name>ATP</name>
        <dbReference type="ChEBI" id="CHEBI:30616"/>
    </ligand>
</feature>
<dbReference type="RefSeq" id="XP_009009733.1">
    <property type="nucleotide sequence ID" value="XM_009011485.1"/>
</dbReference>
<feature type="domain" description="Protein kinase" evidence="6">
    <location>
        <begin position="35"/>
        <end position="326"/>
    </location>
</feature>
<evidence type="ECO:0000313" key="8">
    <source>
        <dbReference type="EnsemblMetazoa" id="HelroP93602"/>
    </source>
</evidence>
<dbReference type="GO" id="GO:0006974">
    <property type="term" value="P:DNA damage response"/>
    <property type="evidence" value="ECO:0000318"/>
    <property type="project" value="GO_Central"/>
</dbReference>
<evidence type="ECO:0000256" key="1">
    <source>
        <dbReference type="ARBA" id="ARBA00012513"/>
    </source>
</evidence>
<protein>
    <recommendedName>
        <fullName evidence="1">non-specific serine/threonine protein kinase</fullName>
        <ecNumber evidence="1">2.7.11.1</ecNumber>
    </recommendedName>
</protein>
<dbReference type="InterPro" id="IPR011009">
    <property type="entry name" value="Kinase-like_dom_sf"/>
</dbReference>
<keyword evidence="3 4" id="KW-0067">ATP-binding</keyword>
<reference evidence="7 9" key="2">
    <citation type="journal article" date="2013" name="Nature">
        <title>Insights into bilaterian evolution from three spiralian genomes.</title>
        <authorList>
            <person name="Simakov O."/>
            <person name="Marletaz F."/>
            <person name="Cho S.J."/>
            <person name="Edsinger-Gonzales E."/>
            <person name="Havlak P."/>
            <person name="Hellsten U."/>
            <person name="Kuo D.H."/>
            <person name="Larsson T."/>
            <person name="Lv J."/>
            <person name="Arendt D."/>
            <person name="Savage R."/>
            <person name="Osoegawa K."/>
            <person name="de Jong P."/>
            <person name="Grimwood J."/>
            <person name="Chapman J.A."/>
            <person name="Shapiro H."/>
            <person name="Aerts A."/>
            <person name="Otillar R.P."/>
            <person name="Terry A.Y."/>
            <person name="Boore J.L."/>
            <person name="Grigoriev I.V."/>
            <person name="Lindberg D.R."/>
            <person name="Seaver E.C."/>
            <person name="Weisblat D.A."/>
            <person name="Putnam N.H."/>
            <person name="Rokhsar D.S."/>
        </authorList>
    </citation>
    <scope>NUCLEOTIDE SEQUENCE</scope>
</reference>
<reference evidence="8" key="3">
    <citation type="submission" date="2015-06" db="UniProtKB">
        <authorList>
            <consortium name="EnsemblMetazoa"/>
        </authorList>
    </citation>
    <scope>IDENTIFICATION</scope>
</reference>
<evidence type="ECO:0000259" key="6">
    <source>
        <dbReference type="PROSITE" id="PS50011"/>
    </source>
</evidence>
<dbReference type="Proteomes" id="UP000015101">
    <property type="component" value="Unassembled WGS sequence"/>
</dbReference>
<dbReference type="eggNOG" id="KOG1164">
    <property type="taxonomic scope" value="Eukaryota"/>
</dbReference>
<dbReference type="EC" id="2.7.11.1" evidence="1"/>
<dbReference type="GO" id="GO:0005524">
    <property type="term" value="F:ATP binding"/>
    <property type="evidence" value="ECO:0007669"/>
    <property type="project" value="UniProtKB-UniRule"/>
</dbReference>
<dbReference type="Gene3D" id="1.10.510.10">
    <property type="entry name" value="Transferase(Phosphotransferase) domain 1"/>
    <property type="match status" value="1"/>
</dbReference>
<dbReference type="PROSITE" id="PS00107">
    <property type="entry name" value="PROTEIN_KINASE_ATP"/>
    <property type="match status" value="1"/>
</dbReference>
<evidence type="ECO:0000256" key="3">
    <source>
        <dbReference type="ARBA" id="ARBA00022840"/>
    </source>
</evidence>
<dbReference type="GO" id="GO:0005634">
    <property type="term" value="C:nucleus"/>
    <property type="evidence" value="ECO:0000318"/>
    <property type="project" value="GO_Central"/>
</dbReference>
<dbReference type="SUPFAM" id="SSF56112">
    <property type="entry name" value="Protein kinase-like (PK-like)"/>
    <property type="match status" value="1"/>
</dbReference>
<dbReference type="InterPro" id="IPR008271">
    <property type="entry name" value="Ser/Thr_kinase_AS"/>
</dbReference>
<accession>T1G8W7</accession>
<dbReference type="EnsemblMetazoa" id="HelroT93602">
    <property type="protein sequence ID" value="HelroP93602"/>
    <property type="gene ID" value="HelroG93602"/>
</dbReference>
<dbReference type="CTD" id="20217514"/>
<dbReference type="GO" id="GO:0005737">
    <property type="term" value="C:cytoplasm"/>
    <property type="evidence" value="ECO:0000318"/>
    <property type="project" value="GO_Central"/>
</dbReference>
<dbReference type="AlphaFoldDB" id="T1G8W7"/>
<dbReference type="InterPro" id="IPR050235">
    <property type="entry name" value="CK1_Ser-Thr_kinase"/>
</dbReference>
<dbReference type="EMBL" id="AMQM01000284">
    <property type="status" value="NOT_ANNOTATED_CDS"/>
    <property type="molecule type" value="Genomic_DNA"/>
</dbReference>
<dbReference type="STRING" id="6412.T1G8W7"/>
<dbReference type="PROSITE" id="PS00108">
    <property type="entry name" value="PROTEIN_KINASE_ST"/>
    <property type="match status" value="1"/>
</dbReference>
<name>T1G8W7_HELRO</name>
<dbReference type="GO" id="GO:0004674">
    <property type="term" value="F:protein serine/threonine kinase activity"/>
    <property type="evidence" value="ECO:0000318"/>
    <property type="project" value="GO_Central"/>
</dbReference>
<evidence type="ECO:0000256" key="2">
    <source>
        <dbReference type="ARBA" id="ARBA00022741"/>
    </source>
</evidence>
<dbReference type="GeneID" id="20217514"/>
<dbReference type="KEGG" id="hro:HELRODRAFT_93602"/>
<dbReference type="PANTHER" id="PTHR11909">
    <property type="entry name" value="CASEIN KINASE-RELATED"/>
    <property type="match status" value="1"/>
</dbReference>
<evidence type="ECO:0000313" key="9">
    <source>
        <dbReference type="Proteomes" id="UP000015101"/>
    </source>
</evidence>
<keyword evidence="9" id="KW-1185">Reference proteome</keyword>
<proteinExistence type="predicted"/>
<evidence type="ECO:0000313" key="7">
    <source>
        <dbReference type="EMBL" id="ESO13013.1"/>
    </source>
</evidence>
<dbReference type="GO" id="GO:0007165">
    <property type="term" value="P:signal transduction"/>
    <property type="evidence" value="ECO:0000318"/>
    <property type="project" value="GO_Central"/>
</dbReference>
<organism evidence="8 9">
    <name type="scientific">Helobdella robusta</name>
    <name type="common">Californian leech</name>
    <dbReference type="NCBI Taxonomy" id="6412"/>
    <lineage>
        <taxon>Eukaryota</taxon>
        <taxon>Metazoa</taxon>
        <taxon>Spiralia</taxon>
        <taxon>Lophotrochozoa</taxon>
        <taxon>Annelida</taxon>
        <taxon>Clitellata</taxon>
        <taxon>Hirudinea</taxon>
        <taxon>Rhynchobdellida</taxon>
        <taxon>Glossiphoniidae</taxon>
        <taxon>Helobdella</taxon>
    </lineage>
</organism>
<dbReference type="OMA" id="RETHDTH"/>
<dbReference type="InterPro" id="IPR017441">
    <property type="entry name" value="Protein_kinase_ATP_BS"/>
</dbReference>
<evidence type="ECO:0000256" key="4">
    <source>
        <dbReference type="PROSITE-ProRule" id="PRU10141"/>
    </source>
</evidence>
<keyword evidence="2 4" id="KW-0547">Nucleotide-binding</keyword>
<dbReference type="OrthoDB" id="2687620at2759"/>